<dbReference type="GO" id="GO:0004146">
    <property type="term" value="F:dihydrofolate reductase activity"/>
    <property type="evidence" value="ECO:0007669"/>
    <property type="project" value="UniProtKB-EC"/>
</dbReference>
<dbReference type="SUPFAM" id="SSF53597">
    <property type="entry name" value="Dihydrofolate reductase-like"/>
    <property type="match status" value="1"/>
</dbReference>
<dbReference type="GO" id="GO:0006730">
    <property type="term" value="P:one-carbon metabolic process"/>
    <property type="evidence" value="ECO:0007669"/>
    <property type="project" value="UniProtKB-KW"/>
</dbReference>
<evidence type="ECO:0000256" key="5">
    <source>
        <dbReference type="ARBA" id="ARBA00022857"/>
    </source>
</evidence>
<comment type="similarity">
    <text evidence="2 8">Belongs to the dihydrofolate reductase family.</text>
</comment>
<evidence type="ECO:0000256" key="6">
    <source>
        <dbReference type="ARBA" id="ARBA00023002"/>
    </source>
</evidence>
<dbReference type="GO" id="GO:0046654">
    <property type="term" value="P:tetrahydrofolate biosynthetic process"/>
    <property type="evidence" value="ECO:0007669"/>
    <property type="project" value="UniProtKB-UniPathway"/>
</dbReference>
<keyword evidence="4 8" id="KW-0554">One-carbon metabolism</keyword>
<evidence type="ECO:0000256" key="7">
    <source>
        <dbReference type="ARBA" id="ARBA00025067"/>
    </source>
</evidence>
<evidence type="ECO:0000256" key="3">
    <source>
        <dbReference type="ARBA" id="ARBA00012856"/>
    </source>
</evidence>
<dbReference type="InterPro" id="IPR012259">
    <property type="entry name" value="DHFR"/>
</dbReference>
<feature type="domain" description="DHFR" evidence="9">
    <location>
        <begin position="24"/>
        <end position="180"/>
    </location>
</feature>
<evidence type="ECO:0000256" key="8">
    <source>
        <dbReference type="PIRNR" id="PIRNR000194"/>
    </source>
</evidence>
<dbReference type="EC" id="1.5.1.3" evidence="3 8"/>
<dbReference type="RefSeq" id="WP_145168673.1">
    <property type="nucleotide sequence ID" value="NZ_CP036525.1"/>
</dbReference>
<keyword evidence="6 8" id="KW-0560">Oxidoreductase</keyword>
<keyword evidence="5 8" id="KW-0521">NADP</keyword>
<protein>
    <recommendedName>
        <fullName evidence="3 8">Dihydrofolate reductase</fullName>
        <ecNumber evidence="3 8">1.5.1.3</ecNumber>
    </recommendedName>
</protein>
<dbReference type="OrthoDB" id="9804315at2"/>
<dbReference type="PRINTS" id="PR00070">
    <property type="entry name" value="DHFR"/>
</dbReference>
<evidence type="ECO:0000313" key="11">
    <source>
        <dbReference type="Proteomes" id="UP000318538"/>
    </source>
</evidence>
<dbReference type="AlphaFoldDB" id="A0A517N6V0"/>
<dbReference type="GO" id="GO:0050661">
    <property type="term" value="F:NADP binding"/>
    <property type="evidence" value="ECO:0007669"/>
    <property type="project" value="InterPro"/>
</dbReference>
<dbReference type="UniPathway" id="UPA00077">
    <property type="reaction ID" value="UER00158"/>
</dbReference>
<dbReference type="Proteomes" id="UP000318538">
    <property type="component" value="Chromosome"/>
</dbReference>
<dbReference type="InterPro" id="IPR001796">
    <property type="entry name" value="DHFR_dom"/>
</dbReference>
<evidence type="ECO:0000256" key="2">
    <source>
        <dbReference type="ARBA" id="ARBA00009539"/>
    </source>
</evidence>
<dbReference type="PIRSF" id="PIRSF000194">
    <property type="entry name" value="DHFR"/>
    <property type="match status" value="1"/>
</dbReference>
<dbReference type="CDD" id="cd00209">
    <property type="entry name" value="DHFR"/>
    <property type="match status" value="1"/>
</dbReference>
<evidence type="ECO:0000259" key="9">
    <source>
        <dbReference type="PROSITE" id="PS51330"/>
    </source>
</evidence>
<dbReference type="InterPro" id="IPR024072">
    <property type="entry name" value="DHFR-like_dom_sf"/>
</dbReference>
<dbReference type="GO" id="GO:0046452">
    <property type="term" value="P:dihydrofolate metabolic process"/>
    <property type="evidence" value="ECO:0007669"/>
    <property type="project" value="TreeGrafter"/>
</dbReference>
<dbReference type="EMBL" id="CP036525">
    <property type="protein sequence ID" value="QDT02876.1"/>
    <property type="molecule type" value="Genomic_DNA"/>
</dbReference>
<comment type="function">
    <text evidence="7 8">Key enzyme in folate metabolism. Catalyzes an essential reaction for de novo glycine and purine synthesis, and for DNA precursor synthesis.</text>
</comment>
<evidence type="ECO:0000256" key="4">
    <source>
        <dbReference type="ARBA" id="ARBA00022563"/>
    </source>
</evidence>
<gene>
    <name evidence="10" type="primary">dhfrIII</name>
    <name evidence="10" type="ORF">K227x_12550</name>
</gene>
<evidence type="ECO:0000313" key="10">
    <source>
        <dbReference type="EMBL" id="QDT02876.1"/>
    </source>
</evidence>
<dbReference type="PANTHER" id="PTHR48069:SF3">
    <property type="entry name" value="DIHYDROFOLATE REDUCTASE"/>
    <property type="match status" value="1"/>
</dbReference>
<dbReference type="PROSITE" id="PS51330">
    <property type="entry name" value="DHFR_2"/>
    <property type="match status" value="1"/>
</dbReference>
<dbReference type="GO" id="GO:0005829">
    <property type="term" value="C:cytosol"/>
    <property type="evidence" value="ECO:0007669"/>
    <property type="project" value="TreeGrafter"/>
</dbReference>
<proteinExistence type="inferred from homology"/>
<dbReference type="PANTHER" id="PTHR48069">
    <property type="entry name" value="DIHYDROFOLATE REDUCTASE"/>
    <property type="match status" value="1"/>
</dbReference>
<name>A0A517N6V0_9BACT</name>
<comment type="catalytic activity">
    <reaction evidence="8">
        <text>(6S)-5,6,7,8-tetrahydrofolate + NADP(+) = 7,8-dihydrofolate + NADPH + H(+)</text>
        <dbReference type="Rhea" id="RHEA:15009"/>
        <dbReference type="ChEBI" id="CHEBI:15378"/>
        <dbReference type="ChEBI" id="CHEBI:57451"/>
        <dbReference type="ChEBI" id="CHEBI:57453"/>
        <dbReference type="ChEBI" id="CHEBI:57783"/>
        <dbReference type="ChEBI" id="CHEBI:58349"/>
        <dbReference type="EC" id="1.5.1.3"/>
    </reaction>
</comment>
<dbReference type="KEGG" id="rlc:K227x_12550"/>
<sequence>MDGKDGQDGDFAGNAVAGDPSGPVITAVVAMTPSGTIGLNGDMPWRLRADLQRFKRMTMGGALIMGRKTYDSIGRTLPGRRTIVVTRSSQWSAAGVDRASSPDEAIQMAVGQPIYVVGGAEIYRQLLPKCQEVWLTRVWSSVVGDTQLSIDLSDFRVLEQTRVPSSPRDEVPTEFIRLFR</sequence>
<dbReference type="Gene3D" id="3.40.430.10">
    <property type="entry name" value="Dihydrofolate Reductase, subunit A"/>
    <property type="match status" value="1"/>
</dbReference>
<dbReference type="GO" id="GO:0046655">
    <property type="term" value="P:folic acid metabolic process"/>
    <property type="evidence" value="ECO:0007669"/>
    <property type="project" value="TreeGrafter"/>
</dbReference>
<evidence type="ECO:0000256" key="1">
    <source>
        <dbReference type="ARBA" id="ARBA00004903"/>
    </source>
</evidence>
<accession>A0A517N6V0</accession>
<comment type="pathway">
    <text evidence="1 8">Cofactor biosynthesis; tetrahydrofolate biosynthesis; 5,6,7,8-tetrahydrofolate from 7,8-dihydrofolate: step 1/1.</text>
</comment>
<dbReference type="Pfam" id="PF00186">
    <property type="entry name" value="DHFR_1"/>
    <property type="match status" value="1"/>
</dbReference>
<keyword evidence="11" id="KW-1185">Reference proteome</keyword>
<reference evidence="10 11" key="1">
    <citation type="submission" date="2019-02" db="EMBL/GenBank/DDBJ databases">
        <title>Deep-cultivation of Planctomycetes and their phenomic and genomic characterization uncovers novel biology.</title>
        <authorList>
            <person name="Wiegand S."/>
            <person name="Jogler M."/>
            <person name="Boedeker C."/>
            <person name="Pinto D."/>
            <person name="Vollmers J."/>
            <person name="Rivas-Marin E."/>
            <person name="Kohn T."/>
            <person name="Peeters S.H."/>
            <person name="Heuer A."/>
            <person name="Rast P."/>
            <person name="Oberbeckmann S."/>
            <person name="Bunk B."/>
            <person name="Jeske O."/>
            <person name="Meyerdierks A."/>
            <person name="Storesund J.E."/>
            <person name="Kallscheuer N."/>
            <person name="Luecker S."/>
            <person name="Lage O.M."/>
            <person name="Pohl T."/>
            <person name="Merkel B.J."/>
            <person name="Hornburger P."/>
            <person name="Mueller R.-W."/>
            <person name="Bruemmer F."/>
            <person name="Labrenz M."/>
            <person name="Spormann A.M."/>
            <person name="Op den Camp H."/>
            <person name="Overmann J."/>
            <person name="Amann R."/>
            <person name="Jetten M.S.M."/>
            <person name="Mascher T."/>
            <person name="Medema M.H."/>
            <person name="Devos D.P."/>
            <person name="Kaster A.-K."/>
            <person name="Ovreas L."/>
            <person name="Rohde M."/>
            <person name="Galperin M.Y."/>
            <person name="Jogler C."/>
        </authorList>
    </citation>
    <scope>NUCLEOTIDE SEQUENCE [LARGE SCALE GENOMIC DNA]</scope>
    <source>
        <strain evidence="10 11">K22_7</strain>
    </source>
</reference>
<organism evidence="10 11">
    <name type="scientific">Rubripirellula lacrimiformis</name>
    <dbReference type="NCBI Taxonomy" id="1930273"/>
    <lineage>
        <taxon>Bacteria</taxon>
        <taxon>Pseudomonadati</taxon>
        <taxon>Planctomycetota</taxon>
        <taxon>Planctomycetia</taxon>
        <taxon>Pirellulales</taxon>
        <taxon>Pirellulaceae</taxon>
        <taxon>Rubripirellula</taxon>
    </lineage>
</organism>